<keyword evidence="2" id="KW-1185">Reference proteome</keyword>
<dbReference type="Proteomes" id="UP000837932">
    <property type="component" value="Unassembled WGS sequence"/>
</dbReference>
<dbReference type="EMBL" id="CAKLPY010000001">
    <property type="protein sequence ID" value="CAH0993906.1"/>
    <property type="molecule type" value="Genomic_DNA"/>
</dbReference>
<dbReference type="PROSITE" id="PS51257">
    <property type="entry name" value="PROKAR_LIPOPROTEIN"/>
    <property type="match status" value="1"/>
</dbReference>
<accession>A0ABN8EPT6</accession>
<name>A0ABN8EPT6_9BACT</name>
<proteinExistence type="predicted"/>
<gene>
    <name evidence="1" type="ORF">EMA8858_00011</name>
</gene>
<evidence type="ECO:0000313" key="1">
    <source>
        <dbReference type="EMBL" id="CAH0993906.1"/>
    </source>
</evidence>
<reference evidence="1" key="1">
    <citation type="submission" date="2021-12" db="EMBL/GenBank/DDBJ databases">
        <authorList>
            <person name="Rodrigo-Torres L."/>
            <person name="Arahal R. D."/>
            <person name="Lucena T."/>
        </authorList>
    </citation>
    <scope>NUCLEOTIDE SEQUENCE</scope>
    <source>
        <strain evidence="1">CECT 8858</strain>
    </source>
</reference>
<protein>
    <recommendedName>
        <fullName evidence="3">DUF1735 domain-containing protein</fullName>
    </recommendedName>
</protein>
<organism evidence="1 2">
    <name type="scientific">Emticicia aquatica</name>
    <dbReference type="NCBI Taxonomy" id="1681835"/>
    <lineage>
        <taxon>Bacteria</taxon>
        <taxon>Pseudomonadati</taxon>
        <taxon>Bacteroidota</taxon>
        <taxon>Cytophagia</taxon>
        <taxon>Cytophagales</taxon>
        <taxon>Leadbetterellaceae</taxon>
        <taxon>Emticicia</taxon>
    </lineage>
</organism>
<comment type="caution">
    <text evidence="1">The sequence shown here is derived from an EMBL/GenBank/DDBJ whole genome shotgun (WGS) entry which is preliminary data.</text>
</comment>
<evidence type="ECO:0000313" key="2">
    <source>
        <dbReference type="Proteomes" id="UP000837932"/>
    </source>
</evidence>
<sequence>MKKYIFIASMLVLASCKDFPTLSVNTSNEMTIDVNKTGTQYSGTKLLDPTTDETFNKYLKKLSDINISRVTYTISNFDGPNTQIANATFDIADSNGGNKVNLGSFSNINLASIEDKETDLVYDSNAASKLENFLIQAPNKVTVYYNGTVNQAPVKFTLKLKFYSKIKTRLIGSN</sequence>
<dbReference type="RefSeq" id="WP_238803670.1">
    <property type="nucleotide sequence ID" value="NZ_CAKLPY010000001.1"/>
</dbReference>
<evidence type="ECO:0008006" key="3">
    <source>
        <dbReference type="Google" id="ProtNLM"/>
    </source>
</evidence>